<dbReference type="EMBL" id="JAINUF010000020">
    <property type="protein sequence ID" value="KAJ8335616.1"/>
    <property type="molecule type" value="Genomic_DNA"/>
</dbReference>
<evidence type="ECO:0000313" key="2">
    <source>
        <dbReference type="EMBL" id="KAJ8335616.1"/>
    </source>
</evidence>
<gene>
    <name evidence="2" type="ORF">SKAU_G00389580</name>
</gene>
<evidence type="ECO:0000313" key="3">
    <source>
        <dbReference type="Proteomes" id="UP001152622"/>
    </source>
</evidence>
<feature type="compositionally biased region" description="Pro residues" evidence="1">
    <location>
        <begin position="86"/>
        <end position="98"/>
    </location>
</feature>
<dbReference type="Proteomes" id="UP001152622">
    <property type="component" value="Chromosome 20"/>
</dbReference>
<reference evidence="2" key="1">
    <citation type="journal article" date="2023" name="Science">
        <title>Genome structures resolve the early diversification of teleost fishes.</title>
        <authorList>
            <person name="Parey E."/>
            <person name="Louis A."/>
            <person name="Montfort J."/>
            <person name="Bouchez O."/>
            <person name="Roques C."/>
            <person name="Iampietro C."/>
            <person name="Lluch J."/>
            <person name="Castinel A."/>
            <person name="Donnadieu C."/>
            <person name="Desvignes T."/>
            <person name="Floi Bucao C."/>
            <person name="Jouanno E."/>
            <person name="Wen M."/>
            <person name="Mejri S."/>
            <person name="Dirks R."/>
            <person name="Jansen H."/>
            <person name="Henkel C."/>
            <person name="Chen W.J."/>
            <person name="Zahm M."/>
            <person name="Cabau C."/>
            <person name="Klopp C."/>
            <person name="Thompson A.W."/>
            <person name="Robinson-Rechavi M."/>
            <person name="Braasch I."/>
            <person name="Lecointre G."/>
            <person name="Bobe J."/>
            <person name="Postlethwait J.H."/>
            <person name="Berthelot C."/>
            <person name="Roest Crollius H."/>
            <person name="Guiguen Y."/>
        </authorList>
    </citation>
    <scope>NUCLEOTIDE SEQUENCE</scope>
    <source>
        <strain evidence="2">WJC10195</strain>
    </source>
</reference>
<dbReference type="AlphaFoldDB" id="A0A9Q1EBB2"/>
<organism evidence="2 3">
    <name type="scientific">Synaphobranchus kaupii</name>
    <name type="common">Kaup's arrowtooth eel</name>
    <dbReference type="NCBI Taxonomy" id="118154"/>
    <lineage>
        <taxon>Eukaryota</taxon>
        <taxon>Metazoa</taxon>
        <taxon>Chordata</taxon>
        <taxon>Craniata</taxon>
        <taxon>Vertebrata</taxon>
        <taxon>Euteleostomi</taxon>
        <taxon>Actinopterygii</taxon>
        <taxon>Neopterygii</taxon>
        <taxon>Teleostei</taxon>
        <taxon>Anguilliformes</taxon>
        <taxon>Synaphobranchidae</taxon>
        <taxon>Synaphobranchus</taxon>
    </lineage>
</organism>
<protein>
    <submittedName>
        <fullName evidence="2">Uncharacterized protein</fullName>
    </submittedName>
</protein>
<name>A0A9Q1EBB2_SYNKA</name>
<keyword evidence="3" id="KW-1185">Reference proteome</keyword>
<accession>A0A9Q1EBB2</accession>
<proteinExistence type="predicted"/>
<comment type="caution">
    <text evidence="2">The sequence shown here is derived from an EMBL/GenBank/DDBJ whole genome shotgun (WGS) entry which is preliminary data.</text>
</comment>
<sequence length="98" mass="10520">MGIDSPLGRPGREGPRDLAPLADRCLLFVAKHCGIPGNPQRNWVQTPCMSGNRAPSRPSAALRDSCSLGDKYSELPGQLFSKSPPSFVPTPHSPHFSP</sequence>
<feature type="region of interest" description="Disordered" evidence="1">
    <location>
        <begin position="74"/>
        <end position="98"/>
    </location>
</feature>
<evidence type="ECO:0000256" key="1">
    <source>
        <dbReference type="SAM" id="MobiDB-lite"/>
    </source>
</evidence>